<proteinExistence type="predicted"/>
<dbReference type="Gene3D" id="1.10.287.1490">
    <property type="match status" value="1"/>
</dbReference>
<name>A0A6J7FUL9_9ZZZZ</name>
<dbReference type="InterPro" id="IPR056003">
    <property type="entry name" value="CT398_CC_hairpin"/>
</dbReference>
<sequence>MKANSQDQKRLLELVDLDLSLVRNAGDRSRLLSATAISEASDKALALSDRLIDARNRVGDLELELKRSENDLELVENRIAKDNQRLSSTTSAKDAQGIEHELTTLAKRKSELEDAELGIMEALETVRAELSEAEASKSAAEQELTQLRSALETNTSALDSARAELSSKRSALVGLIEPELAAAYQRKADRNVAAGKLVGRECGACRLSITATNLEEILALPADEIAECPNCQAYLVRS</sequence>
<feature type="domain" description="CT398-like coiled coil hairpin" evidence="2">
    <location>
        <begin position="15"/>
        <end position="189"/>
    </location>
</feature>
<reference evidence="3" key="1">
    <citation type="submission" date="2020-05" db="EMBL/GenBank/DDBJ databases">
        <authorList>
            <person name="Chiriac C."/>
            <person name="Salcher M."/>
            <person name="Ghai R."/>
            <person name="Kavagutti S V."/>
        </authorList>
    </citation>
    <scope>NUCLEOTIDE SEQUENCE</scope>
</reference>
<dbReference type="EMBL" id="CAFBML010000024">
    <property type="protein sequence ID" value="CAB4899167.1"/>
    <property type="molecule type" value="Genomic_DNA"/>
</dbReference>
<dbReference type="Pfam" id="PF24481">
    <property type="entry name" value="CT398_CC"/>
    <property type="match status" value="1"/>
</dbReference>
<evidence type="ECO:0000256" key="1">
    <source>
        <dbReference type="SAM" id="Coils"/>
    </source>
</evidence>
<keyword evidence="1" id="KW-0175">Coiled coil</keyword>
<protein>
    <submittedName>
        <fullName evidence="3">Unannotated protein</fullName>
    </submittedName>
</protein>
<accession>A0A6J7FUL9</accession>
<dbReference type="PANTHER" id="PTHR39082">
    <property type="entry name" value="PHOSPHOLIPASE C-BETA-2-RELATED"/>
    <property type="match status" value="1"/>
</dbReference>
<dbReference type="AlphaFoldDB" id="A0A6J7FUL9"/>
<organism evidence="3">
    <name type="scientific">freshwater metagenome</name>
    <dbReference type="NCBI Taxonomy" id="449393"/>
    <lineage>
        <taxon>unclassified sequences</taxon>
        <taxon>metagenomes</taxon>
        <taxon>ecological metagenomes</taxon>
    </lineage>
</organism>
<evidence type="ECO:0000313" key="3">
    <source>
        <dbReference type="EMBL" id="CAB4899167.1"/>
    </source>
</evidence>
<evidence type="ECO:0000259" key="2">
    <source>
        <dbReference type="Pfam" id="PF24481"/>
    </source>
</evidence>
<feature type="coiled-coil region" evidence="1">
    <location>
        <begin position="51"/>
        <end position="150"/>
    </location>
</feature>
<dbReference type="InterPro" id="IPR052376">
    <property type="entry name" value="Oxidative_Scav/Glycosyltrans"/>
</dbReference>
<dbReference type="PANTHER" id="PTHR39082:SF1">
    <property type="entry name" value="SCAVENGER RECEPTOR CLASS A MEMBER 3"/>
    <property type="match status" value="1"/>
</dbReference>
<gene>
    <name evidence="3" type="ORF">UFOPK3592_00371</name>
</gene>